<dbReference type="PANTHER" id="PTHR43308">
    <property type="entry name" value="OUTER MEMBRANE PROTEIN ALPHA-RELATED"/>
    <property type="match status" value="1"/>
</dbReference>
<keyword evidence="5" id="KW-1185">Reference proteome</keyword>
<dbReference type="EMBL" id="CP137640">
    <property type="protein sequence ID" value="WVX80647.1"/>
    <property type="molecule type" value="Genomic_DNA"/>
</dbReference>
<feature type="chain" id="PRO_5047511102" evidence="2">
    <location>
        <begin position="25"/>
        <end position="357"/>
    </location>
</feature>
<evidence type="ECO:0000259" key="3">
    <source>
        <dbReference type="PROSITE" id="PS51272"/>
    </source>
</evidence>
<accession>A0ABZ2CF93</accession>
<evidence type="ECO:0000313" key="5">
    <source>
        <dbReference type="Proteomes" id="UP001357223"/>
    </source>
</evidence>
<dbReference type="PANTHER" id="PTHR43308:SF5">
    <property type="entry name" value="S-LAYER PROTEIN _ PEPTIDOGLYCAN ENDO-BETA-N-ACETYLGLUCOSAMINIDASE"/>
    <property type="match status" value="1"/>
</dbReference>
<name>A0ABZ2CF93_9BACI</name>
<organism evidence="4 5">
    <name type="scientific">Niallia oryzisoli</name>
    <dbReference type="NCBI Taxonomy" id="1737571"/>
    <lineage>
        <taxon>Bacteria</taxon>
        <taxon>Bacillati</taxon>
        <taxon>Bacillota</taxon>
        <taxon>Bacilli</taxon>
        <taxon>Bacillales</taxon>
        <taxon>Bacillaceae</taxon>
        <taxon>Niallia</taxon>
    </lineage>
</organism>
<dbReference type="InterPro" id="IPR051465">
    <property type="entry name" value="Cell_Envelope_Struct_Comp"/>
</dbReference>
<gene>
    <name evidence="4" type="ORF">R4Z09_25950</name>
</gene>
<evidence type="ECO:0000313" key="4">
    <source>
        <dbReference type="EMBL" id="WVX80647.1"/>
    </source>
</evidence>
<feature type="domain" description="SLH" evidence="3">
    <location>
        <begin position="142"/>
        <end position="205"/>
    </location>
</feature>
<feature type="domain" description="SLH" evidence="3">
    <location>
        <begin position="87"/>
        <end position="141"/>
    </location>
</feature>
<feature type="signal peptide" evidence="2">
    <location>
        <begin position="1"/>
        <end position="24"/>
    </location>
</feature>
<evidence type="ECO:0000256" key="2">
    <source>
        <dbReference type="SAM" id="SignalP"/>
    </source>
</evidence>
<proteinExistence type="predicted"/>
<dbReference type="Pfam" id="PF00395">
    <property type="entry name" value="SLH"/>
    <property type="match status" value="3"/>
</dbReference>
<reference evidence="4 5" key="1">
    <citation type="submission" date="2023-10" db="EMBL/GenBank/DDBJ databases">
        <title>Niallia locisalis sp.nov. isolated from a salt pond sample.</title>
        <authorList>
            <person name="Li X.-J."/>
            <person name="Dong L."/>
        </authorList>
    </citation>
    <scope>NUCLEOTIDE SEQUENCE [LARGE SCALE GENOMIC DNA]</scope>
    <source>
        <strain evidence="4 5">DSM 29761</strain>
    </source>
</reference>
<sequence length="357" mass="40613">MKKVSLLFVLFIFALSSFGGSALASTFSDLQEGKRFYDEMVYLEGEGIITGFPDGTFRPDEEVTRAAAAIMIGRALDLDGKQRDTAFLDVKADQKASGYIASAVEKGIIQGFENNTYRPNETVTRGQMAIFLSRAFELTVESDASFKDISPSMKSYTHIKKIIAENLTQGYPDNTFRPDVKVTRAQFSAFLARALNDEFKVEIPAQMSYLKDPAKVYYYESDYMGSYYMEYPNEEYDGWNLWDVYSDYGYGYEYDYSLLERQDSEGYYLGYPESEYYMDLKYPVYVGQTWGTGYEYEYQYVITATGLTITTTAGTFDNVVEVTGNDGFITYFAPNVGRIKEVYDGNTVTELTQIENK</sequence>
<keyword evidence="1 2" id="KW-0732">Signal</keyword>
<dbReference type="InterPro" id="IPR001119">
    <property type="entry name" value="SLH_dom"/>
</dbReference>
<feature type="domain" description="SLH" evidence="3">
    <location>
        <begin position="23"/>
        <end position="86"/>
    </location>
</feature>
<dbReference type="Proteomes" id="UP001357223">
    <property type="component" value="Chromosome"/>
</dbReference>
<evidence type="ECO:0000256" key="1">
    <source>
        <dbReference type="ARBA" id="ARBA00022729"/>
    </source>
</evidence>
<dbReference type="RefSeq" id="WP_338449578.1">
    <property type="nucleotide sequence ID" value="NZ_CP137640.1"/>
</dbReference>
<dbReference type="PROSITE" id="PS51272">
    <property type="entry name" value="SLH"/>
    <property type="match status" value="3"/>
</dbReference>
<protein>
    <submittedName>
        <fullName evidence="4">S-layer homology domain-containing protein</fullName>
    </submittedName>
</protein>